<reference evidence="9" key="1">
    <citation type="submission" date="2016-10" db="EMBL/GenBank/DDBJ databases">
        <authorList>
            <person name="Varghese N."/>
            <person name="Submissions S."/>
        </authorList>
    </citation>
    <scope>NUCLEOTIDE SEQUENCE [LARGE SCALE GENOMIC DNA]</scope>
    <source>
        <strain evidence="9">DSM 22965</strain>
    </source>
</reference>
<evidence type="ECO:0000256" key="4">
    <source>
        <dbReference type="ARBA" id="ARBA00022989"/>
    </source>
</evidence>
<feature type="transmembrane region" description="Helical" evidence="6">
    <location>
        <begin position="53"/>
        <end position="73"/>
    </location>
</feature>
<evidence type="ECO:0000256" key="3">
    <source>
        <dbReference type="ARBA" id="ARBA00022692"/>
    </source>
</evidence>
<dbReference type="InterPro" id="IPR035906">
    <property type="entry name" value="MetI-like_sf"/>
</dbReference>
<dbReference type="InterPro" id="IPR000515">
    <property type="entry name" value="MetI-like"/>
</dbReference>
<accession>A0A1H1LHQ8</accession>
<evidence type="ECO:0000313" key="9">
    <source>
        <dbReference type="Proteomes" id="UP000199649"/>
    </source>
</evidence>
<gene>
    <name evidence="8" type="ORF">SAMN04489719_0585</name>
</gene>
<evidence type="ECO:0000256" key="2">
    <source>
        <dbReference type="ARBA" id="ARBA00022448"/>
    </source>
</evidence>
<evidence type="ECO:0000256" key="6">
    <source>
        <dbReference type="RuleBase" id="RU363032"/>
    </source>
</evidence>
<dbReference type="CDD" id="cd06261">
    <property type="entry name" value="TM_PBP2"/>
    <property type="match status" value="1"/>
</dbReference>
<feature type="transmembrane region" description="Helical" evidence="6">
    <location>
        <begin position="79"/>
        <end position="96"/>
    </location>
</feature>
<feature type="transmembrane region" description="Helical" evidence="6">
    <location>
        <begin position="20"/>
        <end position="41"/>
    </location>
</feature>
<dbReference type="GO" id="GO:0031460">
    <property type="term" value="P:glycine betaine transport"/>
    <property type="evidence" value="ECO:0007669"/>
    <property type="project" value="TreeGrafter"/>
</dbReference>
<evidence type="ECO:0000256" key="1">
    <source>
        <dbReference type="ARBA" id="ARBA00004141"/>
    </source>
</evidence>
<dbReference type="RefSeq" id="WP_092665650.1">
    <property type="nucleotide sequence ID" value="NZ_LT629734.1"/>
</dbReference>
<dbReference type="GO" id="GO:0005886">
    <property type="term" value="C:plasma membrane"/>
    <property type="evidence" value="ECO:0007669"/>
    <property type="project" value="UniProtKB-SubCell"/>
</dbReference>
<comment type="subcellular location">
    <subcellularLocation>
        <location evidence="6">Cell membrane</location>
        <topology evidence="6">Multi-pass membrane protein</topology>
    </subcellularLocation>
    <subcellularLocation>
        <location evidence="1">Membrane</location>
        <topology evidence="1">Multi-pass membrane protein</topology>
    </subcellularLocation>
</comment>
<keyword evidence="9" id="KW-1185">Reference proteome</keyword>
<organism evidence="8 9">
    <name type="scientific">Agrococcus carbonis</name>
    <dbReference type="NCBI Taxonomy" id="684552"/>
    <lineage>
        <taxon>Bacteria</taxon>
        <taxon>Bacillati</taxon>
        <taxon>Actinomycetota</taxon>
        <taxon>Actinomycetes</taxon>
        <taxon>Micrococcales</taxon>
        <taxon>Microbacteriaceae</taxon>
        <taxon>Agrococcus</taxon>
    </lineage>
</organism>
<evidence type="ECO:0000313" key="8">
    <source>
        <dbReference type="EMBL" id="SDR73419.1"/>
    </source>
</evidence>
<dbReference type="Proteomes" id="UP000199649">
    <property type="component" value="Chromosome I"/>
</dbReference>
<keyword evidence="4 6" id="KW-1133">Transmembrane helix</keyword>
<dbReference type="InterPro" id="IPR051204">
    <property type="entry name" value="ABC_transp_perm/SBD"/>
</dbReference>
<dbReference type="SUPFAM" id="SSF161098">
    <property type="entry name" value="MetI-like"/>
    <property type="match status" value="1"/>
</dbReference>
<dbReference type="PANTHER" id="PTHR30177:SF4">
    <property type="entry name" value="OSMOPROTECTANT IMPORT PERMEASE PROTEIN OSMW"/>
    <property type="match status" value="1"/>
</dbReference>
<dbReference type="Gene3D" id="1.10.3720.10">
    <property type="entry name" value="MetI-like"/>
    <property type="match status" value="1"/>
</dbReference>
<dbReference type="PROSITE" id="PS50928">
    <property type="entry name" value="ABC_TM1"/>
    <property type="match status" value="1"/>
</dbReference>
<evidence type="ECO:0000259" key="7">
    <source>
        <dbReference type="PROSITE" id="PS50928"/>
    </source>
</evidence>
<feature type="transmembrane region" description="Helical" evidence="6">
    <location>
        <begin position="179"/>
        <end position="204"/>
    </location>
</feature>
<dbReference type="EMBL" id="LT629734">
    <property type="protein sequence ID" value="SDR73419.1"/>
    <property type="molecule type" value="Genomic_DNA"/>
</dbReference>
<sequence length="214" mass="22585">MNWLSQNLHIVGQLLVDHLLLSIPPILLSLAISVPLGRLAAGSPRWRTPLLTGTGLLYAIPSLSLFIIIPPVLGLPLRSPATMITALTVYGCALLVRGAADAFGSVPDEVRLAARATGHSRWAMFWRVELPLAGPVLLSSLRVVAVSTVSLVTVGAVIGIASLGTLFTDGFQRGIDASIWTGIVLTVAVAFLLDALCVVAARVAMPWQRVVSRA</sequence>
<comment type="similarity">
    <text evidence="6">Belongs to the binding-protein-dependent transport system permease family.</text>
</comment>
<dbReference type="GO" id="GO:0055085">
    <property type="term" value="P:transmembrane transport"/>
    <property type="evidence" value="ECO:0007669"/>
    <property type="project" value="InterPro"/>
</dbReference>
<keyword evidence="5 6" id="KW-0472">Membrane</keyword>
<dbReference type="PANTHER" id="PTHR30177">
    <property type="entry name" value="GLYCINE BETAINE/L-PROLINE TRANSPORT SYSTEM PERMEASE PROTEIN PROW"/>
    <property type="match status" value="1"/>
</dbReference>
<proteinExistence type="inferred from homology"/>
<protein>
    <submittedName>
        <fullName evidence="8">Osmoprotectant transport system permease protein</fullName>
    </submittedName>
</protein>
<keyword evidence="2 6" id="KW-0813">Transport</keyword>
<dbReference type="AlphaFoldDB" id="A0A1H1LHQ8"/>
<feature type="domain" description="ABC transmembrane type-1" evidence="7">
    <location>
        <begin position="15"/>
        <end position="202"/>
    </location>
</feature>
<dbReference type="OrthoDB" id="3233284at2"/>
<dbReference type="Pfam" id="PF00528">
    <property type="entry name" value="BPD_transp_1"/>
    <property type="match status" value="1"/>
</dbReference>
<evidence type="ECO:0000256" key="5">
    <source>
        <dbReference type="ARBA" id="ARBA00023136"/>
    </source>
</evidence>
<name>A0A1H1LHQ8_9MICO</name>
<keyword evidence="3 6" id="KW-0812">Transmembrane</keyword>
<feature type="transmembrane region" description="Helical" evidence="6">
    <location>
        <begin position="143"/>
        <end position="167"/>
    </location>
</feature>
<dbReference type="STRING" id="684552.SAMN04489719_0585"/>